<sequence>MLEVISGQLRIAVIDDVEIQAQFVQALVKSCASDETEVDYFTNPNIALEAICTGRYYAVFTDVHMEEMKGDDVVRQINALNLGVQTFVLTGDDGFILALNCFRLGCRNIFVKPPKTALIREAVEKVESDFFSWRKTFADLNQRKKSKLDKKAS</sequence>
<name>A0A1Y6BKR9_9BACT</name>
<reference evidence="5" key="1">
    <citation type="submission" date="2017-04" db="EMBL/GenBank/DDBJ databases">
        <authorList>
            <person name="Varghese N."/>
            <person name="Submissions S."/>
        </authorList>
    </citation>
    <scope>NUCLEOTIDE SEQUENCE [LARGE SCALE GENOMIC DNA]</scope>
    <source>
        <strain evidence="5">RKEM611</strain>
    </source>
</reference>
<dbReference type="InterPro" id="IPR050595">
    <property type="entry name" value="Bact_response_regulator"/>
</dbReference>
<dbReference type="SUPFAM" id="SSF52172">
    <property type="entry name" value="CheY-like"/>
    <property type="match status" value="1"/>
</dbReference>
<dbReference type="InterPro" id="IPR001789">
    <property type="entry name" value="Sig_transdc_resp-reg_receiver"/>
</dbReference>
<dbReference type="SMART" id="SM00448">
    <property type="entry name" value="REC"/>
    <property type="match status" value="1"/>
</dbReference>
<dbReference type="CDD" id="cd00156">
    <property type="entry name" value="REC"/>
    <property type="match status" value="1"/>
</dbReference>
<dbReference type="Gene3D" id="3.40.50.2300">
    <property type="match status" value="1"/>
</dbReference>
<dbReference type="InterPro" id="IPR011006">
    <property type="entry name" value="CheY-like_superfamily"/>
</dbReference>
<dbReference type="Proteomes" id="UP000192907">
    <property type="component" value="Unassembled WGS sequence"/>
</dbReference>
<evidence type="ECO:0000259" key="3">
    <source>
        <dbReference type="PROSITE" id="PS50110"/>
    </source>
</evidence>
<evidence type="ECO:0000313" key="4">
    <source>
        <dbReference type="EMBL" id="SMF16374.1"/>
    </source>
</evidence>
<feature type="modified residue" description="4-aspartylphosphate" evidence="2">
    <location>
        <position position="62"/>
    </location>
</feature>
<dbReference type="PANTHER" id="PTHR44591:SF3">
    <property type="entry name" value="RESPONSE REGULATORY DOMAIN-CONTAINING PROTEIN"/>
    <property type="match status" value="1"/>
</dbReference>
<dbReference type="AlphaFoldDB" id="A0A1Y6BKR9"/>
<proteinExistence type="predicted"/>
<dbReference type="EMBL" id="FWZT01000006">
    <property type="protein sequence ID" value="SMF16374.1"/>
    <property type="molecule type" value="Genomic_DNA"/>
</dbReference>
<keyword evidence="1 2" id="KW-0597">Phosphoprotein</keyword>
<organism evidence="4 5">
    <name type="scientific">Pseudobacteriovorax antillogorgiicola</name>
    <dbReference type="NCBI Taxonomy" id="1513793"/>
    <lineage>
        <taxon>Bacteria</taxon>
        <taxon>Pseudomonadati</taxon>
        <taxon>Bdellovibrionota</taxon>
        <taxon>Oligoflexia</taxon>
        <taxon>Oligoflexales</taxon>
        <taxon>Pseudobacteriovoracaceae</taxon>
        <taxon>Pseudobacteriovorax</taxon>
    </lineage>
</organism>
<dbReference type="PANTHER" id="PTHR44591">
    <property type="entry name" value="STRESS RESPONSE REGULATOR PROTEIN 1"/>
    <property type="match status" value="1"/>
</dbReference>
<dbReference type="GO" id="GO:0000160">
    <property type="term" value="P:phosphorelay signal transduction system"/>
    <property type="evidence" value="ECO:0007669"/>
    <property type="project" value="InterPro"/>
</dbReference>
<dbReference type="STRING" id="1513793.SAMN06296036_10633"/>
<accession>A0A1Y6BKR9</accession>
<feature type="domain" description="Response regulatory" evidence="3">
    <location>
        <begin position="10"/>
        <end position="127"/>
    </location>
</feature>
<dbReference type="Pfam" id="PF00072">
    <property type="entry name" value="Response_reg"/>
    <property type="match status" value="1"/>
</dbReference>
<protein>
    <submittedName>
        <fullName evidence="4">Response regulator receiver domain-containing protein</fullName>
    </submittedName>
</protein>
<keyword evidence="5" id="KW-1185">Reference proteome</keyword>
<gene>
    <name evidence="4" type="ORF">SAMN06296036_10633</name>
</gene>
<evidence type="ECO:0000256" key="1">
    <source>
        <dbReference type="ARBA" id="ARBA00022553"/>
    </source>
</evidence>
<dbReference type="PROSITE" id="PS50110">
    <property type="entry name" value="RESPONSE_REGULATORY"/>
    <property type="match status" value="1"/>
</dbReference>
<evidence type="ECO:0000313" key="5">
    <source>
        <dbReference type="Proteomes" id="UP000192907"/>
    </source>
</evidence>
<dbReference type="RefSeq" id="WP_159455265.1">
    <property type="nucleotide sequence ID" value="NZ_FWZT01000006.1"/>
</dbReference>
<evidence type="ECO:0000256" key="2">
    <source>
        <dbReference type="PROSITE-ProRule" id="PRU00169"/>
    </source>
</evidence>